<accession>A0A6L3X1E5</accession>
<dbReference type="Gene3D" id="3.40.50.1220">
    <property type="entry name" value="TPP-binding domain"/>
    <property type="match status" value="1"/>
</dbReference>
<evidence type="ECO:0000313" key="2">
    <source>
        <dbReference type="Proteomes" id="UP000476281"/>
    </source>
</evidence>
<name>A0A6L3X1E5_9ENTR</name>
<evidence type="ECO:0000313" key="1">
    <source>
        <dbReference type="EMBL" id="KAB2418202.1"/>
    </source>
</evidence>
<feature type="non-terminal residue" evidence="1">
    <location>
        <position position="88"/>
    </location>
</feature>
<dbReference type="AlphaFoldDB" id="A0A6L3X1E5"/>
<protein>
    <submittedName>
        <fullName evidence="1">Uncharacterized protein</fullName>
    </submittedName>
</protein>
<reference evidence="1 2" key="1">
    <citation type="submission" date="2019-09" db="EMBL/GenBank/DDBJ databases">
        <title>Reversal of blaTEM antimicrobial resistance by CRISPR-Cas9 in clinical E. coli and other Enterobacteriaceae strains.</title>
        <authorList>
            <person name="Tagliaferri T."/>
            <person name="Guimaraes N."/>
            <person name="Pereira M."/>
            <person name="Felicori L."/>
            <person name="Horz H.-P."/>
            <person name="Santos S."/>
            <person name="Mendes T."/>
        </authorList>
    </citation>
    <scope>NUCLEOTIDE SEQUENCE [LARGE SCALE GENOMIC DNA]</scope>
    <source>
        <strain evidence="1 2">E2_blaTEM_MG</strain>
    </source>
</reference>
<dbReference type="InterPro" id="IPR029035">
    <property type="entry name" value="DHS-like_NAD/FAD-binding_dom"/>
</dbReference>
<organism evidence="1 2">
    <name type="scientific">Enterobacter hormaechei</name>
    <dbReference type="NCBI Taxonomy" id="158836"/>
    <lineage>
        <taxon>Bacteria</taxon>
        <taxon>Pseudomonadati</taxon>
        <taxon>Pseudomonadota</taxon>
        <taxon>Gammaproteobacteria</taxon>
        <taxon>Enterobacterales</taxon>
        <taxon>Enterobacteriaceae</taxon>
        <taxon>Enterobacter</taxon>
        <taxon>Enterobacter cloacae complex</taxon>
    </lineage>
</organism>
<dbReference type="Proteomes" id="UP000476281">
    <property type="component" value="Unassembled WGS sequence"/>
</dbReference>
<sequence>FTLVAGSRLRSNETRSWTLELPSPRVQIDIDPAAASRNYLMDSTLIADCSAVLGALAEKVQGREWGSPQWDMQVQQAVGQAEQGLREQ</sequence>
<dbReference type="SUPFAM" id="SSF52467">
    <property type="entry name" value="DHS-like NAD/FAD-binding domain"/>
    <property type="match status" value="1"/>
</dbReference>
<feature type="non-terminal residue" evidence="1">
    <location>
        <position position="1"/>
    </location>
</feature>
<gene>
    <name evidence="1" type="ORF">F9C29_36295</name>
</gene>
<comment type="caution">
    <text evidence="1">The sequence shown here is derived from an EMBL/GenBank/DDBJ whole genome shotgun (WGS) entry which is preliminary data.</text>
</comment>
<proteinExistence type="predicted"/>
<dbReference type="EMBL" id="WBSZ01002977">
    <property type="protein sequence ID" value="KAB2418202.1"/>
    <property type="molecule type" value="Genomic_DNA"/>
</dbReference>